<proteinExistence type="predicted"/>
<dbReference type="InterPro" id="IPR029063">
    <property type="entry name" value="SAM-dependent_MTases_sf"/>
</dbReference>
<sequence>MAASSELKDNNAFCACESDIMRNAMQSRRVGPDVPHLIPILDALPAGAIVLEVGCGPGGITLDIAQRYPQLLVLGIDIDKQSIKQANEAASEAGTKNIRYSVGDAVELAASASEPGFEAIKGGCDLVYTHAALMHTGDALKAVKQCSLATKPGGTITMKEGDMGLFFAYPDLPGMTKLFEVFPKLGAAKGADPRLGRKLISHLLAAGHKRDDITVVDMSTTILSRPEHRQGMAKGFDQIFADVASKPAWMESCGITQEDVKLIRDAIPQWADAEDGIVAFPSIHVVCHKAN</sequence>
<gene>
    <name evidence="2" type="ORF">M409DRAFT_61642</name>
</gene>
<feature type="domain" description="Methyltransferase" evidence="1">
    <location>
        <begin position="47"/>
        <end position="162"/>
    </location>
</feature>
<reference evidence="2" key="1">
    <citation type="journal article" date="2020" name="Stud. Mycol.">
        <title>101 Dothideomycetes genomes: a test case for predicting lifestyles and emergence of pathogens.</title>
        <authorList>
            <person name="Haridas S."/>
            <person name="Albert R."/>
            <person name="Binder M."/>
            <person name="Bloem J."/>
            <person name="Labutti K."/>
            <person name="Salamov A."/>
            <person name="Andreopoulos B."/>
            <person name="Baker S."/>
            <person name="Barry K."/>
            <person name="Bills G."/>
            <person name="Bluhm B."/>
            <person name="Cannon C."/>
            <person name="Castanera R."/>
            <person name="Culley D."/>
            <person name="Daum C."/>
            <person name="Ezra D."/>
            <person name="Gonzalez J."/>
            <person name="Henrissat B."/>
            <person name="Kuo A."/>
            <person name="Liang C."/>
            <person name="Lipzen A."/>
            <person name="Lutzoni F."/>
            <person name="Magnuson J."/>
            <person name="Mondo S."/>
            <person name="Nolan M."/>
            <person name="Ohm R."/>
            <person name="Pangilinan J."/>
            <person name="Park H.-J."/>
            <person name="Ramirez L."/>
            <person name="Alfaro M."/>
            <person name="Sun H."/>
            <person name="Tritt A."/>
            <person name="Yoshinaga Y."/>
            <person name="Zwiers L.-H."/>
            <person name="Turgeon B."/>
            <person name="Goodwin S."/>
            <person name="Spatafora J."/>
            <person name="Crous P."/>
            <person name="Grigoriev I."/>
        </authorList>
    </citation>
    <scope>NUCLEOTIDE SEQUENCE</scope>
    <source>
        <strain evidence="2">ATCC 36951</strain>
    </source>
</reference>
<dbReference type="Pfam" id="PF13847">
    <property type="entry name" value="Methyltransf_31"/>
    <property type="match status" value="1"/>
</dbReference>
<dbReference type="InterPro" id="IPR025714">
    <property type="entry name" value="Methyltranfer_dom"/>
</dbReference>
<keyword evidence="3" id="KW-1185">Reference proteome</keyword>
<dbReference type="AlphaFoldDB" id="A0A6A6BY55"/>
<organism evidence="2 3">
    <name type="scientific">Zasmidium cellare ATCC 36951</name>
    <dbReference type="NCBI Taxonomy" id="1080233"/>
    <lineage>
        <taxon>Eukaryota</taxon>
        <taxon>Fungi</taxon>
        <taxon>Dikarya</taxon>
        <taxon>Ascomycota</taxon>
        <taxon>Pezizomycotina</taxon>
        <taxon>Dothideomycetes</taxon>
        <taxon>Dothideomycetidae</taxon>
        <taxon>Mycosphaerellales</taxon>
        <taxon>Mycosphaerellaceae</taxon>
        <taxon>Zasmidium</taxon>
    </lineage>
</organism>
<name>A0A6A6BY55_ZASCE</name>
<dbReference type="EMBL" id="ML993663">
    <property type="protein sequence ID" value="KAF2158459.1"/>
    <property type="molecule type" value="Genomic_DNA"/>
</dbReference>
<dbReference type="PANTHER" id="PTHR45128">
    <property type="entry name" value="METHYLTRANSFERASE TYPE 11"/>
    <property type="match status" value="1"/>
</dbReference>
<dbReference type="InterPro" id="IPR053173">
    <property type="entry name" value="SAM-binding_MTase"/>
</dbReference>
<dbReference type="Proteomes" id="UP000799537">
    <property type="component" value="Unassembled WGS sequence"/>
</dbReference>
<accession>A0A6A6BY55</accession>
<dbReference type="CDD" id="cd02440">
    <property type="entry name" value="AdoMet_MTases"/>
    <property type="match status" value="1"/>
</dbReference>
<protein>
    <recommendedName>
        <fullName evidence="1">Methyltransferase domain-containing protein</fullName>
    </recommendedName>
</protein>
<evidence type="ECO:0000313" key="2">
    <source>
        <dbReference type="EMBL" id="KAF2158459.1"/>
    </source>
</evidence>
<evidence type="ECO:0000313" key="3">
    <source>
        <dbReference type="Proteomes" id="UP000799537"/>
    </source>
</evidence>
<dbReference type="GeneID" id="54568096"/>
<evidence type="ECO:0000259" key="1">
    <source>
        <dbReference type="Pfam" id="PF13847"/>
    </source>
</evidence>
<dbReference type="SUPFAM" id="SSF53335">
    <property type="entry name" value="S-adenosyl-L-methionine-dependent methyltransferases"/>
    <property type="match status" value="1"/>
</dbReference>
<dbReference type="Gene3D" id="3.40.50.150">
    <property type="entry name" value="Vaccinia Virus protein VP39"/>
    <property type="match status" value="1"/>
</dbReference>
<dbReference type="RefSeq" id="XP_033659348.1">
    <property type="nucleotide sequence ID" value="XM_033814824.1"/>
</dbReference>
<dbReference type="OrthoDB" id="10017101at2759"/>